<reference evidence="3 4" key="1">
    <citation type="submission" date="2023-12" db="EMBL/GenBank/DDBJ databases">
        <title>Amycolatopsis sp. V23-08.</title>
        <authorList>
            <person name="Somphong A."/>
        </authorList>
    </citation>
    <scope>NUCLEOTIDE SEQUENCE [LARGE SCALE GENOMIC DNA]</scope>
    <source>
        <strain evidence="3 4">V23-08</strain>
    </source>
</reference>
<dbReference type="PANTHER" id="PTHR34297">
    <property type="entry name" value="HYPOTHETICAL CYTOSOLIC PROTEIN-RELATED"/>
    <property type="match status" value="1"/>
</dbReference>
<comment type="caution">
    <text evidence="3">The sequence shown here is derived from an EMBL/GenBank/DDBJ whole genome shotgun (WGS) entry which is preliminary data.</text>
</comment>
<dbReference type="Proteomes" id="UP001304298">
    <property type="component" value="Unassembled WGS sequence"/>
</dbReference>
<evidence type="ECO:0000256" key="2">
    <source>
        <dbReference type="SAM" id="MobiDB-lite"/>
    </source>
</evidence>
<protein>
    <submittedName>
        <fullName evidence="3">Asp23/Gls24 family envelope stress response protein</fullName>
    </submittedName>
</protein>
<name>A0ABU5RB00_9PSEU</name>
<proteinExistence type="inferred from homology"/>
<evidence type="ECO:0000313" key="4">
    <source>
        <dbReference type="Proteomes" id="UP001304298"/>
    </source>
</evidence>
<organism evidence="3 4">
    <name type="scientific">Amycolatopsis heterodermiae</name>
    <dbReference type="NCBI Taxonomy" id="3110235"/>
    <lineage>
        <taxon>Bacteria</taxon>
        <taxon>Bacillati</taxon>
        <taxon>Actinomycetota</taxon>
        <taxon>Actinomycetes</taxon>
        <taxon>Pseudonocardiales</taxon>
        <taxon>Pseudonocardiaceae</taxon>
        <taxon>Amycolatopsis</taxon>
    </lineage>
</organism>
<evidence type="ECO:0000313" key="3">
    <source>
        <dbReference type="EMBL" id="MEA5363005.1"/>
    </source>
</evidence>
<sequence length="162" mass="16653">MTNPATTTSNAAKTPAHSDATVVERETGALSSAHGVTTISDVVVQKVAGLATREIAGVYALGGNASRAFNALRERIPGATASSSQGVAVEVGERQAAIDLQILVEYGVSIADLARSVRRNVINAVQTMTGLEVVEVNLTVSDVHLPGDDEGDDTATVTGRVL</sequence>
<dbReference type="Pfam" id="PF03780">
    <property type="entry name" value="Asp23"/>
    <property type="match status" value="1"/>
</dbReference>
<dbReference type="InterPro" id="IPR005531">
    <property type="entry name" value="Asp23"/>
</dbReference>
<keyword evidence="4" id="KW-1185">Reference proteome</keyword>
<dbReference type="PANTHER" id="PTHR34297:SF3">
    <property type="entry name" value="ALKALINE SHOCK PROTEIN 23"/>
    <property type="match status" value="1"/>
</dbReference>
<dbReference type="EMBL" id="JAYFSI010000006">
    <property type="protein sequence ID" value="MEA5363005.1"/>
    <property type="molecule type" value="Genomic_DNA"/>
</dbReference>
<accession>A0ABU5RB00</accession>
<comment type="similarity">
    <text evidence="1">Belongs to the asp23 family.</text>
</comment>
<feature type="compositionally biased region" description="Polar residues" evidence="2">
    <location>
        <begin position="1"/>
        <end position="12"/>
    </location>
</feature>
<dbReference type="RefSeq" id="WP_323330761.1">
    <property type="nucleotide sequence ID" value="NZ_JAYFSI010000006.1"/>
</dbReference>
<feature type="region of interest" description="Disordered" evidence="2">
    <location>
        <begin position="1"/>
        <end position="20"/>
    </location>
</feature>
<gene>
    <name evidence="3" type="ORF">VA596_25975</name>
</gene>
<evidence type="ECO:0000256" key="1">
    <source>
        <dbReference type="ARBA" id="ARBA00005721"/>
    </source>
</evidence>